<sequence>MLSFKVFNYLKQKNAWFEDVDIDCERYREILKELNLDTSSDFGIFYTHAEENPGGFYSKNFELWQICWMYANSDYRVINNSLRRDLSLNDNYYVISEFEGERAYFYNKEENSVEIIGYSENGVDVIEKWESFNDFLEWYFKV</sequence>
<evidence type="ECO:0000313" key="1">
    <source>
        <dbReference type="EMBL" id="MDH0562261.1"/>
    </source>
</evidence>
<dbReference type="Proteomes" id="UP001159329">
    <property type="component" value="Unassembled WGS sequence"/>
</dbReference>
<organism evidence="1 2">
    <name type="scientific">Acinetobacter courvalinii</name>
    <dbReference type="NCBI Taxonomy" id="280147"/>
    <lineage>
        <taxon>Bacteria</taxon>
        <taxon>Pseudomonadati</taxon>
        <taxon>Pseudomonadota</taxon>
        <taxon>Gammaproteobacteria</taxon>
        <taxon>Moraxellales</taxon>
        <taxon>Moraxellaceae</taxon>
        <taxon>Acinetobacter</taxon>
    </lineage>
</organism>
<accession>A0AA42I4M0</accession>
<reference evidence="1" key="1">
    <citation type="submission" date="2022-09" db="EMBL/GenBank/DDBJ databases">
        <title>Intensive care unit water sources are persistently colonized with multi-drug resistant bacteria and are the site of extensive horizontal gene transfer of antibiotic resistance genes.</title>
        <authorList>
            <person name="Diorio-Toth L."/>
        </authorList>
    </citation>
    <scope>NUCLEOTIDE SEQUENCE</scope>
    <source>
        <strain evidence="1">GD04005</strain>
    </source>
</reference>
<dbReference type="AlphaFoldDB" id="A0AA42I4M0"/>
<dbReference type="RefSeq" id="WP_279694129.1">
    <property type="nucleotide sequence ID" value="NZ_JAOEEO010000001.1"/>
</dbReference>
<name>A0AA42I4M0_9GAMM</name>
<gene>
    <name evidence="1" type="ORF">N7644_01020</name>
</gene>
<protein>
    <recommendedName>
        <fullName evidence="3">SMI1/KNR4 family protein</fullName>
    </recommendedName>
</protein>
<dbReference type="EMBL" id="JAOEEO010000001">
    <property type="protein sequence ID" value="MDH0562261.1"/>
    <property type="molecule type" value="Genomic_DNA"/>
</dbReference>
<comment type="caution">
    <text evidence="1">The sequence shown here is derived from an EMBL/GenBank/DDBJ whole genome shotgun (WGS) entry which is preliminary data.</text>
</comment>
<proteinExistence type="predicted"/>
<evidence type="ECO:0000313" key="2">
    <source>
        <dbReference type="Proteomes" id="UP001159329"/>
    </source>
</evidence>
<evidence type="ECO:0008006" key="3">
    <source>
        <dbReference type="Google" id="ProtNLM"/>
    </source>
</evidence>